<dbReference type="InterPro" id="IPR027417">
    <property type="entry name" value="P-loop_NTPase"/>
</dbReference>
<dbReference type="InterPro" id="IPR038729">
    <property type="entry name" value="Rad50/SbcC_AAA"/>
</dbReference>
<dbReference type="Gene3D" id="3.40.50.300">
    <property type="entry name" value="P-loop containing nucleotide triphosphate hydrolases"/>
    <property type="match status" value="2"/>
</dbReference>
<keyword evidence="4" id="KW-0175">Coiled coil</keyword>
<comment type="subunit">
    <text evidence="2">Heterodimer of SbcC and SbcD.</text>
</comment>
<reference evidence="7" key="1">
    <citation type="journal article" date="2019" name="Int. J. Syst. Evol. Microbiol.">
        <title>The Global Catalogue of Microorganisms (GCM) 10K type strain sequencing project: providing services to taxonomists for standard genome sequencing and annotation.</title>
        <authorList>
            <consortium name="The Broad Institute Genomics Platform"/>
            <consortium name="The Broad Institute Genome Sequencing Center for Infectious Disease"/>
            <person name="Wu L."/>
            <person name="Ma J."/>
        </authorList>
    </citation>
    <scope>NUCLEOTIDE SEQUENCE [LARGE SCALE GENOMIC DNA]</scope>
    <source>
        <strain evidence="7">JCM 16021</strain>
    </source>
</reference>
<feature type="coiled-coil region" evidence="4">
    <location>
        <begin position="590"/>
        <end position="631"/>
    </location>
</feature>
<dbReference type="Pfam" id="PF13558">
    <property type="entry name" value="SbcC_Walker_B"/>
    <property type="match status" value="1"/>
</dbReference>
<proteinExistence type="inferred from homology"/>
<evidence type="ECO:0000313" key="6">
    <source>
        <dbReference type="EMBL" id="GAA2120920.1"/>
    </source>
</evidence>
<evidence type="ECO:0000256" key="1">
    <source>
        <dbReference type="ARBA" id="ARBA00006930"/>
    </source>
</evidence>
<comment type="caution">
    <text evidence="6">The sequence shown here is derived from an EMBL/GenBank/DDBJ whole genome shotgun (WGS) entry which is preliminary data.</text>
</comment>
<gene>
    <name evidence="6" type="ORF">GCM10009843_14730</name>
</gene>
<evidence type="ECO:0000256" key="2">
    <source>
        <dbReference type="ARBA" id="ARBA00011322"/>
    </source>
</evidence>
<dbReference type="PANTHER" id="PTHR32114:SF2">
    <property type="entry name" value="ABC TRANSPORTER ABCH.3"/>
    <property type="match status" value="1"/>
</dbReference>
<dbReference type="PANTHER" id="PTHR32114">
    <property type="entry name" value="ABC TRANSPORTER ABCH.3"/>
    <property type="match status" value="1"/>
</dbReference>
<feature type="domain" description="Rad50/SbcC-type AAA" evidence="5">
    <location>
        <begin position="6"/>
        <end position="182"/>
    </location>
</feature>
<dbReference type="SUPFAM" id="SSF52540">
    <property type="entry name" value="P-loop containing nucleoside triphosphate hydrolases"/>
    <property type="match status" value="1"/>
</dbReference>
<evidence type="ECO:0000256" key="4">
    <source>
        <dbReference type="SAM" id="Coils"/>
    </source>
</evidence>
<comment type="similarity">
    <text evidence="1">Belongs to the SMC family. SbcC subfamily.</text>
</comment>
<evidence type="ECO:0000256" key="3">
    <source>
        <dbReference type="ARBA" id="ARBA00013368"/>
    </source>
</evidence>
<protein>
    <recommendedName>
        <fullName evidence="3">Nuclease SbcCD subunit C</fullName>
    </recommendedName>
</protein>
<name>A0ABP5JW65_9ACTN</name>
<organism evidence="6 7">
    <name type="scientific">Nocardioides bigeumensis</name>
    <dbReference type="NCBI Taxonomy" id="433657"/>
    <lineage>
        <taxon>Bacteria</taxon>
        <taxon>Bacillati</taxon>
        <taxon>Actinomycetota</taxon>
        <taxon>Actinomycetes</taxon>
        <taxon>Propionibacteriales</taxon>
        <taxon>Nocardioidaceae</taxon>
        <taxon>Nocardioides</taxon>
    </lineage>
</organism>
<keyword evidence="7" id="KW-1185">Reference proteome</keyword>
<dbReference type="Proteomes" id="UP001500575">
    <property type="component" value="Unassembled WGS sequence"/>
</dbReference>
<evidence type="ECO:0000259" key="5">
    <source>
        <dbReference type="Pfam" id="PF13476"/>
    </source>
</evidence>
<evidence type="ECO:0000313" key="7">
    <source>
        <dbReference type="Proteomes" id="UP001500575"/>
    </source>
</evidence>
<dbReference type="Pfam" id="PF13476">
    <property type="entry name" value="AAA_23"/>
    <property type="match status" value="1"/>
</dbReference>
<accession>A0ABP5JW65</accession>
<dbReference type="RefSeq" id="WP_344303033.1">
    <property type="nucleotide sequence ID" value="NZ_BAAAQQ010000007.1"/>
</dbReference>
<dbReference type="EMBL" id="BAAAQQ010000007">
    <property type="protein sequence ID" value="GAA2120920.1"/>
    <property type="molecule type" value="Genomic_DNA"/>
</dbReference>
<sequence>MRLHHLRITAFGPFGDTVEVDFDALSGAGLFLLSGATGAGKTSVLDAVCFALYGDVPGDRGSAKRLRSDQAEAGVAPEVVLEATLSGRRFRIQRSPAWERPKRRGSGMTTQQASVVVSERVDGAWRTRSTRLDEAGHLVGDLVGLNVEQFCQVAMLPQGRFQAFLRARSEDRHKLLQQLFRTGRFEDVEKWLRERRTTLRRESETHEQAVADLVSRLSEAAPPVALAGRVPDLGEVAGAARTEGWATLLLALAEDAHERARHDAAVTERAASLATADLATAERLAELQDRHAAARAELSRLDKEETQHFSSVRRLEAAGRAGRILPLIALAEGARTRSVEARAVEASARAALADHGLPADRLGDPDELARTRDQARLDAAAARALQPREEQLDAMRRKVETYAARVQLLDDELTQHETALALLPGRLERTRAQHREAVAAAAALAGAESSAADLHKRVAAAAQHAALAPQLEEAKTALVLAVEEVHLLTEQWLHLREQRIEGMAAEMAQTLVVGGGCPVCGSEHHPHPARVGGSSVDAEAERAARKAVDDAEATKLLREEQVRDLRTRLEIAELMAGTQHGRLGQQVEAADAEASRLRELAETAATLEARVAAMEQEAGELTRRRDAAKLEKQGVVSAETTERSQVAQVTAEIQALLWETDDPDLATRGQRLTALAAACDAALSAMDRAAHAHDDAARAEQSLADALRASGFADALSAAEAHLEPDDLEALGEAVRAHEAARLAARQAYDDVVLVEAAAAPAPDLVSIRGVADDTRAAAAEAVTTLTMAAGRFERLEALHAAVSAAVAAWQPVKADLDLTSELSAFVDGRSPDNRLQMRLSAYVLAYRLAQVVDAANDRLARMSDRRYSLVHTGRKGAGENRGGLSLLVRDDWSGESRDPATLSGGETFVVSLALALGLADVITQESDSGSRGDTRLDTLFVDEGFGSLDADTLDDVMDTLDSLREGGRVVGVVSHVAEMRDRIPVRLEVVKDRRGSTLRNPVGSVRS</sequence>